<protein>
    <recommendedName>
        <fullName evidence="3">DUF3078 domain-containing protein</fullName>
    </recommendedName>
</protein>
<sequence length="306" mass="33560">MKKIVLTLALAFVATVGFSQTEEELKGQLGAAKDSIAAIQGRADAIQGAIDALPGWKKGAFGTIGANLSSFNNWYGQGTPDLSSGNIGVTVNAFANLNQEKFFWRNSGNINLGWVKFDDKNDDTDDDSFKQGTDVFNISSLYGRKLNEKWAISGLGEYRTTILNNFNDPGYLDLGVGATWTPIADLVVVIHPLNYNFVFSNNDAVFESSLGAKIVADYTRQIGAVNFKSNLSMFQSYKSGDLSNLTWINSFGYTLWNGIGLGFEFGLRDNKQEALNFALTDTPTETFDTVDNKLQTYFLVGLNYSL</sequence>
<evidence type="ECO:0000313" key="1">
    <source>
        <dbReference type="EMBL" id="SFR59209.1"/>
    </source>
</evidence>
<name>A0A1I6HXS4_9FLAO</name>
<dbReference type="InterPro" id="IPR021428">
    <property type="entry name" value="DUF3078"/>
</dbReference>
<dbReference type="STRING" id="440514.SAMN04488010_0889"/>
<dbReference type="EMBL" id="FOYX01000001">
    <property type="protein sequence ID" value="SFR59209.1"/>
    <property type="molecule type" value="Genomic_DNA"/>
</dbReference>
<proteinExistence type="predicted"/>
<keyword evidence="2" id="KW-1185">Reference proteome</keyword>
<evidence type="ECO:0008006" key="3">
    <source>
        <dbReference type="Google" id="ProtNLM"/>
    </source>
</evidence>
<accession>A0A1I6HXS4</accession>
<dbReference type="Pfam" id="PF11276">
    <property type="entry name" value="DUF3078"/>
    <property type="match status" value="1"/>
</dbReference>
<gene>
    <name evidence="1" type="ORF">SAMN04488010_0889</name>
</gene>
<evidence type="ECO:0000313" key="2">
    <source>
        <dbReference type="Proteomes" id="UP000199462"/>
    </source>
</evidence>
<organism evidence="1 2">
    <name type="scientific">Maribacter stanieri</name>
    <dbReference type="NCBI Taxonomy" id="440514"/>
    <lineage>
        <taxon>Bacteria</taxon>
        <taxon>Pseudomonadati</taxon>
        <taxon>Bacteroidota</taxon>
        <taxon>Flavobacteriia</taxon>
        <taxon>Flavobacteriales</taxon>
        <taxon>Flavobacteriaceae</taxon>
        <taxon>Maribacter</taxon>
    </lineage>
</organism>
<dbReference type="AlphaFoldDB" id="A0A1I6HXS4"/>
<dbReference type="Proteomes" id="UP000199462">
    <property type="component" value="Unassembled WGS sequence"/>
</dbReference>
<dbReference type="RefSeq" id="WP_027065376.1">
    <property type="nucleotide sequence ID" value="NZ_CANMGB010000001.1"/>
</dbReference>
<reference evidence="2" key="1">
    <citation type="submission" date="2016-10" db="EMBL/GenBank/DDBJ databases">
        <authorList>
            <person name="Varghese N."/>
            <person name="Submissions S."/>
        </authorList>
    </citation>
    <scope>NUCLEOTIDE SEQUENCE [LARGE SCALE GENOMIC DNA]</scope>
    <source>
        <strain evidence="2">DSM 19891</strain>
    </source>
</reference>